<dbReference type="Proteomes" id="UP001281147">
    <property type="component" value="Unassembled WGS sequence"/>
</dbReference>
<gene>
    <name evidence="1" type="ORF">LTR37_019606</name>
</gene>
<comment type="caution">
    <text evidence="1">The sequence shown here is derived from an EMBL/GenBank/DDBJ whole genome shotgun (WGS) entry which is preliminary data.</text>
</comment>
<accession>A0ACC3MFM5</accession>
<name>A0ACC3MFM5_9PEZI</name>
<sequence length="225" mass="26045">MARTKREVQEPTRRSERLQGAKAATKAKEEMNAKVTKAKRFRRPRQRKTCRLLALPGELRNKIWRYTLVEPVKINVTTTGPGDPAVIRTCKSVRNEARAIYYRENDFRLHVRNYNGAAFLPFFYQYARWPKVTRSQVFFSMTGLPNWDNLVAWLKSSDTSVGTVPDLDNPKSSIEHIVGGAMRIVDAMKYLPWQYKEEALQGFYQGLKGTCSRWVKDEDRLGMHG</sequence>
<proteinExistence type="predicted"/>
<evidence type="ECO:0000313" key="1">
    <source>
        <dbReference type="EMBL" id="KAK3686675.1"/>
    </source>
</evidence>
<organism evidence="1 2">
    <name type="scientific">Vermiconidia calcicola</name>
    <dbReference type="NCBI Taxonomy" id="1690605"/>
    <lineage>
        <taxon>Eukaryota</taxon>
        <taxon>Fungi</taxon>
        <taxon>Dikarya</taxon>
        <taxon>Ascomycota</taxon>
        <taxon>Pezizomycotina</taxon>
        <taxon>Dothideomycetes</taxon>
        <taxon>Dothideomycetidae</taxon>
        <taxon>Mycosphaerellales</taxon>
        <taxon>Extremaceae</taxon>
        <taxon>Vermiconidia</taxon>
    </lineage>
</organism>
<protein>
    <submittedName>
        <fullName evidence="1">Uncharacterized protein</fullName>
    </submittedName>
</protein>
<reference evidence="1" key="1">
    <citation type="submission" date="2023-07" db="EMBL/GenBank/DDBJ databases">
        <title>Black Yeasts Isolated from many extreme environments.</title>
        <authorList>
            <person name="Coleine C."/>
            <person name="Stajich J.E."/>
            <person name="Selbmann L."/>
        </authorList>
    </citation>
    <scope>NUCLEOTIDE SEQUENCE</scope>
    <source>
        <strain evidence="1">CCFEE 5714</strain>
    </source>
</reference>
<evidence type="ECO:0000313" key="2">
    <source>
        <dbReference type="Proteomes" id="UP001281147"/>
    </source>
</evidence>
<dbReference type="EMBL" id="JAUTXU010000308">
    <property type="protein sequence ID" value="KAK3686675.1"/>
    <property type="molecule type" value="Genomic_DNA"/>
</dbReference>
<keyword evidence="2" id="KW-1185">Reference proteome</keyword>